<dbReference type="InterPro" id="IPR049142">
    <property type="entry name" value="MS_channel_1st"/>
</dbReference>
<name>A0A951Q783_9CYAN</name>
<reference evidence="10" key="2">
    <citation type="journal article" date="2022" name="Microbiol. Resour. Announc.">
        <title>Metagenome Sequencing to Explore Phylogenomics of Terrestrial Cyanobacteria.</title>
        <authorList>
            <person name="Ward R.D."/>
            <person name="Stajich J.E."/>
            <person name="Johansen J.R."/>
            <person name="Huntemann M."/>
            <person name="Clum A."/>
            <person name="Foster B."/>
            <person name="Foster B."/>
            <person name="Roux S."/>
            <person name="Palaniappan K."/>
            <person name="Varghese N."/>
            <person name="Mukherjee S."/>
            <person name="Reddy T.B.K."/>
            <person name="Daum C."/>
            <person name="Copeland A."/>
            <person name="Chen I.A."/>
            <person name="Ivanova N.N."/>
            <person name="Kyrpides N.C."/>
            <person name="Shapiro N."/>
            <person name="Eloe-Fadrosh E.A."/>
            <person name="Pietrasiak N."/>
        </authorList>
    </citation>
    <scope>NUCLEOTIDE SEQUENCE</scope>
    <source>
        <strain evidence="10">UHER 2000/2452</strain>
    </source>
</reference>
<dbReference type="Gene3D" id="2.30.30.60">
    <property type="match status" value="1"/>
</dbReference>
<dbReference type="Proteomes" id="UP000757435">
    <property type="component" value="Unassembled WGS sequence"/>
</dbReference>
<dbReference type="Gene3D" id="3.30.70.100">
    <property type="match status" value="1"/>
</dbReference>
<dbReference type="SUPFAM" id="SSF82689">
    <property type="entry name" value="Mechanosensitive channel protein MscS (YggB), C-terminal domain"/>
    <property type="match status" value="1"/>
</dbReference>
<organism evidence="10 11">
    <name type="scientific">Drouetiella hepatica Uher 2000/2452</name>
    <dbReference type="NCBI Taxonomy" id="904376"/>
    <lineage>
        <taxon>Bacteria</taxon>
        <taxon>Bacillati</taxon>
        <taxon>Cyanobacteriota</taxon>
        <taxon>Cyanophyceae</taxon>
        <taxon>Oculatellales</taxon>
        <taxon>Oculatellaceae</taxon>
        <taxon>Drouetiella</taxon>
    </lineage>
</organism>
<dbReference type="GO" id="GO:0005886">
    <property type="term" value="C:plasma membrane"/>
    <property type="evidence" value="ECO:0007669"/>
    <property type="project" value="UniProtKB-SubCell"/>
</dbReference>
<feature type="domain" description="Mechanosensitive ion channel transmembrane helices 2/3" evidence="9">
    <location>
        <begin position="317"/>
        <end position="356"/>
    </location>
</feature>
<evidence type="ECO:0000259" key="9">
    <source>
        <dbReference type="Pfam" id="PF21088"/>
    </source>
</evidence>
<evidence type="ECO:0000256" key="6">
    <source>
        <dbReference type="ARBA" id="ARBA00023136"/>
    </source>
</evidence>
<dbReference type="InterPro" id="IPR023408">
    <property type="entry name" value="MscS_beta-dom_sf"/>
</dbReference>
<feature type="transmembrane region" description="Helical" evidence="7">
    <location>
        <begin position="267"/>
        <end position="288"/>
    </location>
</feature>
<protein>
    <submittedName>
        <fullName evidence="10">Mechanosensitive ion channel family protein</fullName>
    </submittedName>
</protein>
<feature type="transmembrane region" description="Helical" evidence="7">
    <location>
        <begin position="179"/>
        <end position="197"/>
    </location>
</feature>
<evidence type="ECO:0000259" key="8">
    <source>
        <dbReference type="Pfam" id="PF00924"/>
    </source>
</evidence>
<evidence type="ECO:0000256" key="1">
    <source>
        <dbReference type="ARBA" id="ARBA00004651"/>
    </source>
</evidence>
<evidence type="ECO:0000256" key="7">
    <source>
        <dbReference type="SAM" id="Phobius"/>
    </source>
</evidence>
<dbReference type="InterPro" id="IPR045276">
    <property type="entry name" value="YbiO_bact"/>
</dbReference>
<evidence type="ECO:0000256" key="2">
    <source>
        <dbReference type="ARBA" id="ARBA00008017"/>
    </source>
</evidence>
<dbReference type="InterPro" id="IPR011066">
    <property type="entry name" value="MscS_channel_C_sf"/>
</dbReference>
<evidence type="ECO:0000256" key="4">
    <source>
        <dbReference type="ARBA" id="ARBA00022692"/>
    </source>
</evidence>
<feature type="transmembrane region" description="Helical" evidence="7">
    <location>
        <begin position="240"/>
        <end position="261"/>
    </location>
</feature>
<dbReference type="GO" id="GO:0008381">
    <property type="term" value="F:mechanosensitive monoatomic ion channel activity"/>
    <property type="evidence" value="ECO:0007669"/>
    <property type="project" value="InterPro"/>
</dbReference>
<dbReference type="Pfam" id="PF21088">
    <property type="entry name" value="MS_channel_1st"/>
    <property type="match status" value="1"/>
</dbReference>
<sequence>MDFIITAVEVGALIVAFTLLNALVKASFKILARTWLQRFSRQLEAQQQNISLLLLLLGVGSCLLLVSVNSVLIYQGKSVEAFQLGLIQSIPSQFWTMLWVAIAKSVMLLLLVKFTVPLMHRLLDWVCRLAQNYDRIVANDEGVEAFFSYLKVILTRSIWILAGIFCTQFLYLPEVIPKYLLIALKAYVAIAVGRLLIKAIAALVDTVDALSLQHSHPDNLLRHYERFRHLIPVLKKCLEYILYVGIATLIIHDIDFIAWIAGFADEIIAIIALYFASGILIELVNVVLEDLVLRTEHLTDLQRQRRLTIIPLFKSFLKYATYFSAALIVLRLVQLDPTPLLAGAGLASLVIGFGAQNLINDIVCGFFILFENYYLVGDYIEAGKMEERSVEGVVEAIELRTTQIRHPDGQLQIIRNGEIGSIVNYSKQYTYAKLDVPVRDSSNLERVYRLIEQVGQQLKAEYPDVLEPTQVDGLENFGEHNLVLRTLTKVKPGKHLNIQRLLRSRLKTAFDQGLATESIEPIR</sequence>
<dbReference type="EMBL" id="JAHHHD010000001">
    <property type="protein sequence ID" value="MBW4657416.1"/>
    <property type="molecule type" value="Genomic_DNA"/>
</dbReference>
<feature type="transmembrane region" description="Helical" evidence="7">
    <location>
        <begin position="94"/>
        <end position="112"/>
    </location>
</feature>
<keyword evidence="5 7" id="KW-1133">Transmembrane helix</keyword>
<proteinExistence type="inferred from homology"/>
<gene>
    <name evidence="10" type="ORF">KME15_01985</name>
</gene>
<dbReference type="Pfam" id="PF00924">
    <property type="entry name" value="MS_channel_2nd"/>
    <property type="match status" value="1"/>
</dbReference>
<dbReference type="InterPro" id="IPR006685">
    <property type="entry name" value="MscS_channel_2nd"/>
</dbReference>
<comment type="subcellular location">
    <subcellularLocation>
        <location evidence="1">Cell membrane</location>
        <topology evidence="1">Multi-pass membrane protein</topology>
    </subcellularLocation>
</comment>
<dbReference type="PANTHER" id="PTHR30460">
    <property type="entry name" value="MODERATE CONDUCTANCE MECHANOSENSITIVE CHANNEL YBIO"/>
    <property type="match status" value="1"/>
</dbReference>
<dbReference type="AlphaFoldDB" id="A0A951Q783"/>
<feature type="transmembrane region" description="Helical" evidence="7">
    <location>
        <begin position="309"/>
        <end position="333"/>
    </location>
</feature>
<feature type="transmembrane region" description="Helical" evidence="7">
    <location>
        <begin position="12"/>
        <end position="31"/>
    </location>
</feature>
<reference evidence="10" key="1">
    <citation type="submission" date="2021-05" db="EMBL/GenBank/DDBJ databases">
        <authorList>
            <person name="Pietrasiak N."/>
            <person name="Ward R."/>
            <person name="Stajich J.E."/>
            <person name="Kurbessoian T."/>
        </authorList>
    </citation>
    <scope>NUCLEOTIDE SEQUENCE</scope>
    <source>
        <strain evidence="10">UHER 2000/2452</strain>
    </source>
</reference>
<feature type="transmembrane region" description="Helical" evidence="7">
    <location>
        <begin position="52"/>
        <end position="74"/>
    </location>
</feature>
<accession>A0A951Q783</accession>
<evidence type="ECO:0000313" key="10">
    <source>
        <dbReference type="EMBL" id="MBW4657416.1"/>
    </source>
</evidence>
<dbReference type="InterPro" id="IPR010920">
    <property type="entry name" value="LSM_dom_sf"/>
</dbReference>
<comment type="similarity">
    <text evidence="2">Belongs to the MscS (TC 1.A.23) family.</text>
</comment>
<dbReference type="SUPFAM" id="SSF50182">
    <property type="entry name" value="Sm-like ribonucleoproteins"/>
    <property type="match status" value="1"/>
</dbReference>
<comment type="caution">
    <text evidence="10">The sequence shown here is derived from an EMBL/GenBank/DDBJ whole genome shotgun (WGS) entry which is preliminary data.</text>
</comment>
<evidence type="ECO:0000256" key="5">
    <source>
        <dbReference type="ARBA" id="ARBA00022989"/>
    </source>
</evidence>
<dbReference type="PANTHER" id="PTHR30460:SF0">
    <property type="entry name" value="MODERATE CONDUCTANCE MECHANOSENSITIVE CHANNEL YBIO"/>
    <property type="match status" value="1"/>
</dbReference>
<dbReference type="Gene3D" id="1.10.287.1260">
    <property type="match status" value="1"/>
</dbReference>
<evidence type="ECO:0000256" key="3">
    <source>
        <dbReference type="ARBA" id="ARBA00022475"/>
    </source>
</evidence>
<feature type="transmembrane region" description="Helical" evidence="7">
    <location>
        <begin position="153"/>
        <end position="173"/>
    </location>
</feature>
<feature type="domain" description="Mechanosensitive ion channel MscS" evidence="8">
    <location>
        <begin position="357"/>
        <end position="427"/>
    </location>
</feature>
<feature type="transmembrane region" description="Helical" evidence="7">
    <location>
        <begin position="339"/>
        <end position="359"/>
    </location>
</feature>
<keyword evidence="4 7" id="KW-0812">Transmembrane</keyword>
<keyword evidence="6 7" id="KW-0472">Membrane</keyword>
<evidence type="ECO:0000313" key="11">
    <source>
        <dbReference type="Proteomes" id="UP000757435"/>
    </source>
</evidence>
<dbReference type="SUPFAM" id="SSF82861">
    <property type="entry name" value="Mechanosensitive channel protein MscS (YggB), transmembrane region"/>
    <property type="match status" value="1"/>
</dbReference>
<dbReference type="InterPro" id="IPR011014">
    <property type="entry name" value="MscS_channel_TM-2"/>
</dbReference>
<keyword evidence="3" id="KW-1003">Cell membrane</keyword>